<feature type="domain" description="Enolpyruvate transferase" evidence="13">
    <location>
        <begin position="6"/>
        <end position="404"/>
    </location>
</feature>
<feature type="binding site" evidence="12">
    <location>
        <position position="92"/>
    </location>
    <ligand>
        <name>UDP-N-acetyl-alpha-D-glucosamine</name>
        <dbReference type="ChEBI" id="CHEBI:57705"/>
    </ligand>
</feature>
<dbReference type="RefSeq" id="WP_246912343.1">
    <property type="nucleotide sequence ID" value="NZ_JALJRB010000021.1"/>
</dbReference>
<dbReference type="PANTHER" id="PTHR43783">
    <property type="entry name" value="UDP-N-ACETYLGLUCOSAMINE 1-CARBOXYVINYLTRANSFERASE"/>
    <property type="match status" value="1"/>
</dbReference>
<evidence type="ECO:0000256" key="4">
    <source>
        <dbReference type="ARBA" id="ARBA00022618"/>
    </source>
</evidence>
<dbReference type="GO" id="GO:0051301">
    <property type="term" value="P:cell division"/>
    <property type="evidence" value="ECO:0007669"/>
    <property type="project" value="UniProtKB-KW"/>
</dbReference>
<dbReference type="Proteomes" id="UP001165427">
    <property type="component" value="Unassembled WGS sequence"/>
</dbReference>
<dbReference type="InterPro" id="IPR050068">
    <property type="entry name" value="MurA_subfamily"/>
</dbReference>
<keyword evidence="15" id="KW-1185">Reference proteome</keyword>
<gene>
    <name evidence="12 14" type="primary">murA</name>
    <name evidence="14" type="ORF">MRX98_16305</name>
</gene>
<organism evidence="14 15">
    <name type="scientific">Desulfatitalea alkaliphila</name>
    <dbReference type="NCBI Taxonomy" id="2929485"/>
    <lineage>
        <taxon>Bacteria</taxon>
        <taxon>Pseudomonadati</taxon>
        <taxon>Thermodesulfobacteriota</taxon>
        <taxon>Desulfobacteria</taxon>
        <taxon>Desulfobacterales</taxon>
        <taxon>Desulfosarcinaceae</taxon>
        <taxon>Desulfatitalea</taxon>
    </lineage>
</organism>
<keyword evidence="4 12" id="KW-0132">Cell division</keyword>
<dbReference type="GO" id="GO:0009252">
    <property type="term" value="P:peptidoglycan biosynthetic process"/>
    <property type="evidence" value="ECO:0007669"/>
    <property type="project" value="UniProtKB-UniRule"/>
</dbReference>
<evidence type="ECO:0000313" key="15">
    <source>
        <dbReference type="Proteomes" id="UP001165427"/>
    </source>
</evidence>
<feature type="active site" description="Proton donor" evidence="12">
    <location>
        <position position="116"/>
    </location>
</feature>
<dbReference type="EMBL" id="JALJRB010000021">
    <property type="protein sequence ID" value="MCJ8502148.1"/>
    <property type="molecule type" value="Genomic_DNA"/>
</dbReference>
<keyword evidence="8 12" id="KW-0131">Cell cycle</keyword>
<feature type="binding site" evidence="12">
    <location>
        <begin position="22"/>
        <end position="23"/>
    </location>
    <ligand>
        <name>phosphoenolpyruvate</name>
        <dbReference type="ChEBI" id="CHEBI:58702"/>
    </ligand>
</feature>
<dbReference type="Pfam" id="PF00275">
    <property type="entry name" value="EPSP_synthase"/>
    <property type="match status" value="1"/>
</dbReference>
<keyword evidence="7 12" id="KW-0573">Peptidoglycan synthesis</keyword>
<accession>A0AA41RBL4</accession>
<keyword evidence="5 12" id="KW-0808">Transferase</keyword>
<name>A0AA41RBL4_9BACT</name>
<evidence type="ECO:0000256" key="2">
    <source>
        <dbReference type="ARBA" id="ARBA00004752"/>
    </source>
</evidence>
<dbReference type="NCBIfam" id="NF006873">
    <property type="entry name" value="PRK09369.1"/>
    <property type="match status" value="1"/>
</dbReference>
<keyword evidence="3 12" id="KW-0963">Cytoplasm</keyword>
<dbReference type="PANTHER" id="PTHR43783:SF1">
    <property type="entry name" value="UDP-N-ACETYLGLUCOSAMINE 1-CARBOXYVINYLTRANSFERASE"/>
    <property type="match status" value="1"/>
</dbReference>
<dbReference type="EC" id="2.5.1.7" evidence="12"/>
<keyword evidence="6 12" id="KW-0133">Cell shape</keyword>
<dbReference type="GO" id="GO:0008360">
    <property type="term" value="P:regulation of cell shape"/>
    <property type="evidence" value="ECO:0007669"/>
    <property type="project" value="UniProtKB-KW"/>
</dbReference>
<evidence type="ECO:0000256" key="1">
    <source>
        <dbReference type="ARBA" id="ARBA00004496"/>
    </source>
</evidence>
<dbReference type="InterPro" id="IPR005750">
    <property type="entry name" value="UDP_GlcNAc_COvinyl_MurA"/>
</dbReference>
<evidence type="ECO:0000256" key="10">
    <source>
        <dbReference type="ARBA" id="ARBA00038367"/>
    </source>
</evidence>
<feature type="modified residue" description="2-(S-cysteinyl)pyruvic acid O-phosphothioketal" evidence="12">
    <location>
        <position position="116"/>
    </location>
</feature>
<dbReference type="Gene3D" id="3.65.10.10">
    <property type="entry name" value="Enolpyruvate transferase domain"/>
    <property type="match status" value="2"/>
</dbReference>
<dbReference type="HAMAP" id="MF_00111">
    <property type="entry name" value="MurA"/>
    <property type="match status" value="1"/>
</dbReference>
<evidence type="ECO:0000256" key="3">
    <source>
        <dbReference type="ARBA" id="ARBA00022490"/>
    </source>
</evidence>
<evidence type="ECO:0000259" key="13">
    <source>
        <dbReference type="Pfam" id="PF00275"/>
    </source>
</evidence>
<dbReference type="InterPro" id="IPR001986">
    <property type="entry name" value="Enolpyruvate_Tfrase_dom"/>
</dbReference>
<dbReference type="GO" id="GO:0008760">
    <property type="term" value="F:UDP-N-acetylglucosamine 1-carboxyvinyltransferase activity"/>
    <property type="evidence" value="ECO:0007669"/>
    <property type="project" value="UniProtKB-UniRule"/>
</dbReference>
<evidence type="ECO:0000256" key="12">
    <source>
        <dbReference type="HAMAP-Rule" id="MF_00111"/>
    </source>
</evidence>
<dbReference type="SUPFAM" id="SSF55205">
    <property type="entry name" value="EPT/RTPC-like"/>
    <property type="match status" value="1"/>
</dbReference>
<proteinExistence type="inferred from homology"/>
<feature type="binding site" evidence="12">
    <location>
        <position position="326"/>
    </location>
    <ligand>
        <name>UDP-N-acetyl-alpha-D-glucosamine</name>
        <dbReference type="ChEBI" id="CHEBI:57705"/>
    </ligand>
</feature>
<comment type="caution">
    <text evidence="12">Lacks conserved residue(s) required for the propagation of feature annotation.</text>
</comment>
<evidence type="ECO:0000256" key="7">
    <source>
        <dbReference type="ARBA" id="ARBA00022984"/>
    </source>
</evidence>
<dbReference type="InterPro" id="IPR013792">
    <property type="entry name" value="RNA3'P_cycl/enolpyr_Trfase_a/b"/>
</dbReference>
<feature type="binding site" evidence="12">
    <location>
        <position position="304"/>
    </location>
    <ligand>
        <name>UDP-N-acetyl-alpha-D-glucosamine</name>
        <dbReference type="ChEBI" id="CHEBI:57705"/>
    </ligand>
</feature>
<keyword evidence="12" id="KW-0670">Pyruvate</keyword>
<dbReference type="GO" id="GO:0071555">
    <property type="term" value="P:cell wall organization"/>
    <property type="evidence" value="ECO:0007669"/>
    <property type="project" value="UniProtKB-KW"/>
</dbReference>
<protein>
    <recommendedName>
        <fullName evidence="12">UDP-N-acetylglucosamine 1-carboxyvinyltransferase</fullName>
        <ecNumber evidence="12">2.5.1.7</ecNumber>
    </recommendedName>
    <alternativeName>
        <fullName evidence="12">Enoylpyruvate transferase</fullName>
    </alternativeName>
    <alternativeName>
        <fullName evidence="12">UDP-N-acetylglucosamine enolpyruvyl transferase</fullName>
        <shortName evidence="12">EPT</shortName>
    </alternativeName>
</protein>
<evidence type="ECO:0000256" key="9">
    <source>
        <dbReference type="ARBA" id="ARBA00023316"/>
    </source>
</evidence>
<comment type="subcellular location">
    <subcellularLocation>
        <location evidence="1 12">Cytoplasm</location>
    </subcellularLocation>
</comment>
<evidence type="ECO:0000256" key="5">
    <source>
        <dbReference type="ARBA" id="ARBA00022679"/>
    </source>
</evidence>
<evidence type="ECO:0000313" key="14">
    <source>
        <dbReference type="EMBL" id="MCJ8502148.1"/>
    </source>
</evidence>
<evidence type="ECO:0000256" key="6">
    <source>
        <dbReference type="ARBA" id="ARBA00022960"/>
    </source>
</evidence>
<evidence type="ECO:0000256" key="11">
    <source>
        <dbReference type="ARBA" id="ARBA00047527"/>
    </source>
</evidence>
<comment type="similarity">
    <text evidence="10 12">Belongs to the EPSP synthase family. MurA subfamily.</text>
</comment>
<dbReference type="InterPro" id="IPR036968">
    <property type="entry name" value="Enolpyruvate_Tfrase_sf"/>
</dbReference>
<evidence type="ECO:0000256" key="8">
    <source>
        <dbReference type="ARBA" id="ARBA00023306"/>
    </source>
</evidence>
<sequence length="417" mass="44526">MDKILVQGGHPLKGSVTISGAKNAALPILSAALLCDGPNTFSNVPDLRDIHSTMELLSHLGARCEMADHTVRVDAAGLNNHEAPYDLVRKMRASILVLGPLVARLKRARVSLPGGCAIGARPINLHLRGLELLGATIELSHGYVEAVCEQLRGAEIYFDMVTVTGTENLMMAAALADGTTVLRNAACEPEVTALADVLNAMGARIQGAGTPDIVIEGVARLHPVEARIIPDRIETGTFMAAAALTNGDVTIHGAEPDHMEAVIHKLRRAGACIEVRNDGIRVQGCAPLHSVDLKTLPYPGFPTDMQAQFMVLMSVARGSCLITETIFENRFIHVSELHRMGADITVTGNVALVKGVSRLSGAPVMATDLRASACLILAGLIAENTTEVNRVYHLDRGYESLERKFQQLGAAIRRVKG</sequence>
<comment type="function">
    <text evidence="12">Cell wall formation. Adds enolpyruvyl to UDP-N-acetylglucosamine.</text>
</comment>
<comment type="caution">
    <text evidence="14">The sequence shown here is derived from an EMBL/GenBank/DDBJ whole genome shotgun (WGS) entry which is preliminary data.</text>
</comment>
<dbReference type="AlphaFoldDB" id="A0AA41RBL4"/>
<dbReference type="GO" id="GO:0005737">
    <property type="term" value="C:cytoplasm"/>
    <property type="evidence" value="ECO:0007669"/>
    <property type="project" value="UniProtKB-SubCell"/>
</dbReference>
<dbReference type="NCBIfam" id="TIGR01072">
    <property type="entry name" value="murA"/>
    <property type="match status" value="1"/>
</dbReference>
<keyword evidence="9 12" id="KW-0961">Cell wall biogenesis/degradation</keyword>
<comment type="catalytic activity">
    <reaction evidence="11 12">
        <text>phosphoenolpyruvate + UDP-N-acetyl-alpha-D-glucosamine = UDP-N-acetyl-3-O-(1-carboxyvinyl)-alpha-D-glucosamine + phosphate</text>
        <dbReference type="Rhea" id="RHEA:18681"/>
        <dbReference type="ChEBI" id="CHEBI:43474"/>
        <dbReference type="ChEBI" id="CHEBI:57705"/>
        <dbReference type="ChEBI" id="CHEBI:58702"/>
        <dbReference type="ChEBI" id="CHEBI:68483"/>
        <dbReference type="EC" id="2.5.1.7"/>
    </reaction>
</comment>
<dbReference type="GO" id="GO:0019277">
    <property type="term" value="P:UDP-N-acetylgalactosamine biosynthetic process"/>
    <property type="evidence" value="ECO:0007669"/>
    <property type="project" value="InterPro"/>
</dbReference>
<reference evidence="14" key="1">
    <citation type="submission" date="2022-04" db="EMBL/GenBank/DDBJ databases">
        <title>Desulfatitalea alkaliphila sp. nov., a novel anaerobic sulfate-reducing bacterium isolated from terrestrial mud volcano, Taman Peninsula, Russia.</title>
        <authorList>
            <person name="Khomyakova M.A."/>
            <person name="Merkel A.Y."/>
            <person name="Slobodkin A.I."/>
        </authorList>
    </citation>
    <scope>NUCLEOTIDE SEQUENCE</scope>
    <source>
        <strain evidence="14">M08but</strain>
    </source>
</reference>
<comment type="pathway">
    <text evidence="2 12">Cell wall biogenesis; peptidoglycan biosynthesis.</text>
</comment>
<dbReference type="CDD" id="cd01555">
    <property type="entry name" value="UdpNAET"/>
    <property type="match status" value="1"/>
</dbReference>
<dbReference type="FunFam" id="3.65.10.10:FF:000001">
    <property type="entry name" value="UDP-N-acetylglucosamine 1-carboxyvinyltransferase"/>
    <property type="match status" value="1"/>
</dbReference>